<keyword evidence="2" id="KW-1185">Reference proteome</keyword>
<dbReference type="PROSITE" id="PS00609">
    <property type="entry name" value="GLYCOSYL_HYDROL_F32"/>
    <property type="match status" value="1"/>
</dbReference>
<proteinExistence type="predicted"/>
<evidence type="ECO:0000313" key="2">
    <source>
        <dbReference type="Proteomes" id="UP000015105"/>
    </source>
</evidence>
<protein>
    <submittedName>
        <fullName evidence="1">Uncharacterized protein</fullName>
    </submittedName>
</protein>
<dbReference type="Gramene" id="AET2Gv20669700.2">
    <property type="protein sequence ID" value="AET2Gv20669700.2"/>
    <property type="gene ID" value="AET2Gv20669700"/>
</dbReference>
<accession>A0A453BXZ8</accession>
<reference evidence="1" key="5">
    <citation type="journal article" date="2021" name="G3 (Bethesda)">
        <title>Aegilops tauschii genome assembly Aet v5.0 features greater sequence contiguity and improved annotation.</title>
        <authorList>
            <person name="Wang L."/>
            <person name="Zhu T."/>
            <person name="Rodriguez J.C."/>
            <person name="Deal K.R."/>
            <person name="Dubcovsky J."/>
            <person name="McGuire P.E."/>
            <person name="Lux T."/>
            <person name="Spannagl M."/>
            <person name="Mayer K.F.X."/>
            <person name="Baldrich P."/>
            <person name="Meyers B.C."/>
            <person name="Huo N."/>
            <person name="Gu Y.Q."/>
            <person name="Zhou H."/>
            <person name="Devos K.M."/>
            <person name="Bennetzen J.L."/>
            <person name="Unver T."/>
            <person name="Budak H."/>
            <person name="Gulick P.J."/>
            <person name="Galiba G."/>
            <person name="Kalapos B."/>
            <person name="Nelson D.R."/>
            <person name="Li P."/>
            <person name="You F.M."/>
            <person name="Luo M.C."/>
            <person name="Dvorak J."/>
        </authorList>
    </citation>
    <scope>NUCLEOTIDE SEQUENCE [LARGE SCALE GENOMIC DNA]</scope>
    <source>
        <strain evidence="1">cv. AL8/78</strain>
    </source>
</reference>
<dbReference type="GO" id="GO:0005975">
    <property type="term" value="P:carbohydrate metabolic process"/>
    <property type="evidence" value="ECO:0007669"/>
    <property type="project" value="InterPro"/>
</dbReference>
<dbReference type="InterPro" id="IPR018053">
    <property type="entry name" value="Glyco_hydro_32_AS"/>
</dbReference>
<sequence length="119" mass="13077">TPALRPSHYKYDPPWPLLLHRHRSFSTCSSSHRRPLCPSVSAMVVLGGRVAWACSVLLLLQLAGASHVVYETHLLETEAAAADVPPSILDAELSTGYHFRPIKNWINDPNGTSSFSRAC</sequence>
<reference evidence="1" key="4">
    <citation type="submission" date="2019-03" db="UniProtKB">
        <authorList>
            <consortium name="EnsemblPlants"/>
        </authorList>
    </citation>
    <scope>IDENTIFICATION</scope>
</reference>
<reference evidence="2" key="1">
    <citation type="journal article" date="2014" name="Science">
        <title>Ancient hybridizations among the ancestral genomes of bread wheat.</title>
        <authorList>
            <consortium name="International Wheat Genome Sequencing Consortium,"/>
            <person name="Marcussen T."/>
            <person name="Sandve S.R."/>
            <person name="Heier L."/>
            <person name="Spannagl M."/>
            <person name="Pfeifer M."/>
            <person name="Jakobsen K.S."/>
            <person name="Wulff B.B."/>
            <person name="Steuernagel B."/>
            <person name="Mayer K.F."/>
            <person name="Olsen O.A."/>
        </authorList>
    </citation>
    <scope>NUCLEOTIDE SEQUENCE [LARGE SCALE GENOMIC DNA]</scope>
    <source>
        <strain evidence="2">cv. AL8/78</strain>
    </source>
</reference>
<reference evidence="1" key="3">
    <citation type="journal article" date="2017" name="Nature">
        <title>Genome sequence of the progenitor of the wheat D genome Aegilops tauschii.</title>
        <authorList>
            <person name="Luo M.C."/>
            <person name="Gu Y.Q."/>
            <person name="Puiu D."/>
            <person name="Wang H."/>
            <person name="Twardziok S.O."/>
            <person name="Deal K.R."/>
            <person name="Huo N."/>
            <person name="Zhu T."/>
            <person name="Wang L."/>
            <person name="Wang Y."/>
            <person name="McGuire P.E."/>
            <person name="Liu S."/>
            <person name="Long H."/>
            <person name="Ramasamy R.K."/>
            <person name="Rodriguez J.C."/>
            <person name="Van S.L."/>
            <person name="Yuan L."/>
            <person name="Wang Z."/>
            <person name="Xia Z."/>
            <person name="Xiao L."/>
            <person name="Anderson O.D."/>
            <person name="Ouyang S."/>
            <person name="Liang Y."/>
            <person name="Zimin A.V."/>
            <person name="Pertea G."/>
            <person name="Qi P."/>
            <person name="Bennetzen J.L."/>
            <person name="Dai X."/>
            <person name="Dawson M.W."/>
            <person name="Muller H.G."/>
            <person name="Kugler K."/>
            <person name="Rivarola-Duarte L."/>
            <person name="Spannagl M."/>
            <person name="Mayer K.F.X."/>
            <person name="Lu F.H."/>
            <person name="Bevan M.W."/>
            <person name="Leroy P."/>
            <person name="Li P."/>
            <person name="You F.M."/>
            <person name="Sun Q."/>
            <person name="Liu Z."/>
            <person name="Lyons E."/>
            <person name="Wicker T."/>
            <person name="Salzberg S.L."/>
            <person name="Devos K.M."/>
            <person name="Dvorak J."/>
        </authorList>
    </citation>
    <scope>NUCLEOTIDE SEQUENCE [LARGE SCALE GENOMIC DNA]</scope>
    <source>
        <strain evidence="1">cv. AL8/78</strain>
    </source>
</reference>
<evidence type="ECO:0000313" key="1">
    <source>
        <dbReference type="EnsemblPlants" id="AET2Gv20669700.2"/>
    </source>
</evidence>
<name>A0A453BXZ8_AEGTS</name>
<dbReference type="Proteomes" id="UP000015105">
    <property type="component" value="Chromosome 2D"/>
</dbReference>
<dbReference type="EnsemblPlants" id="AET2Gv20669700.2">
    <property type="protein sequence ID" value="AET2Gv20669700.2"/>
    <property type="gene ID" value="AET2Gv20669700"/>
</dbReference>
<dbReference type="GO" id="GO:0004553">
    <property type="term" value="F:hydrolase activity, hydrolyzing O-glycosyl compounds"/>
    <property type="evidence" value="ECO:0007669"/>
    <property type="project" value="InterPro"/>
</dbReference>
<organism evidence="1 2">
    <name type="scientific">Aegilops tauschii subsp. strangulata</name>
    <name type="common">Goatgrass</name>
    <dbReference type="NCBI Taxonomy" id="200361"/>
    <lineage>
        <taxon>Eukaryota</taxon>
        <taxon>Viridiplantae</taxon>
        <taxon>Streptophyta</taxon>
        <taxon>Embryophyta</taxon>
        <taxon>Tracheophyta</taxon>
        <taxon>Spermatophyta</taxon>
        <taxon>Magnoliopsida</taxon>
        <taxon>Liliopsida</taxon>
        <taxon>Poales</taxon>
        <taxon>Poaceae</taxon>
        <taxon>BOP clade</taxon>
        <taxon>Pooideae</taxon>
        <taxon>Triticodae</taxon>
        <taxon>Triticeae</taxon>
        <taxon>Triticinae</taxon>
        <taxon>Aegilops</taxon>
    </lineage>
</organism>
<reference evidence="2" key="2">
    <citation type="journal article" date="2017" name="Nat. Plants">
        <title>The Aegilops tauschii genome reveals multiple impacts of transposons.</title>
        <authorList>
            <person name="Zhao G."/>
            <person name="Zou C."/>
            <person name="Li K."/>
            <person name="Wang K."/>
            <person name="Li T."/>
            <person name="Gao L."/>
            <person name="Zhang X."/>
            <person name="Wang H."/>
            <person name="Yang Z."/>
            <person name="Liu X."/>
            <person name="Jiang W."/>
            <person name="Mao L."/>
            <person name="Kong X."/>
            <person name="Jiao Y."/>
            <person name="Jia J."/>
        </authorList>
    </citation>
    <scope>NUCLEOTIDE SEQUENCE [LARGE SCALE GENOMIC DNA]</scope>
    <source>
        <strain evidence="2">cv. AL8/78</strain>
    </source>
</reference>
<dbReference type="AlphaFoldDB" id="A0A453BXZ8"/>